<dbReference type="InterPro" id="IPR012434">
    <property type="entry name" value="DUF1631"/>
</dbReference>
<protein>
    <recommendedName>
        <fullName evidence="4">Thymidine phosphorylase</fullName>
    </recommendedName>
</protein>
<organism evidence="2 3">
    <name type="scientific">Cellvibrio mixtus</name>
    <dbReference type="NCBI Taxonomy" id="39650"/>
    <lineage>
        <taxon>Bacteria</taxon>
        <taxon>Pseudomonadati</taxon>
        <taxon>Pseudomonadota</taxon>
        <taxon>Gammaproteobacteria</taxon>
        <taxon>Cellvibrionales</taxon>
        <taxon>Cellvibrionaceae</taxon>
        <taxon>Cellvibrio</taxon>
    </lineage>
</organism>
<feature type="compositionally biased region" description="Polar residues" evidence="1">
    <location>
        <begin position="644"/>
        <end position="653"/>
    </location>
</feature>
<feature type="region of interest" description="Disordered" evidence="1">
    <location>
        <begin position="620"/>
        <end position="653"/>
    </location>
</feature>
<evidence type="ECO:0008006" key="4">
    <source>
        <dbReference type="Google" id="ProtNLM"/>
    </source>
</evidence>
<dbReference type="EMBL" id="NHNI01000003">
    <property type="protein sequence ID" value="OZY83906.1"/>
    <property type="molecule type" value="Genomic_DNA"/>
</dbReference>
<reference evidence="3" key="1">
    <citation type="submission" date="2017-05" db="EMBL/GenBank/DDBJ databases">
        <authorList>
            <person name="Barney B.M."/>
        </authorList>
    </citation>
    <scope>NUCLEOTIDE SEQUENCE [LARGE SCALE GENOMIC DNA]</scope>
    <source>
        <strain evidence="3">PSBB022</strain>
    </source>
</reference>
<name>A0A266Q2R1_9GAMM</name>
<evidence type="ECO:0000256" key="1">
    <source>
        <dbReference type="SAM" id="MobiDB-lite"/>
    </source>
</evidence>
<sequence length="843" mass="93212">MNEQTKSDSNKVVQLNPDRSSGANQAIVLTRLPAPIHALRDKARQQLQTYLRELFDRIDDAMFELADKANNNQDQNIFFDSMREVRIRRRAIENAFFRAIDIGFARLLDPTAYKDEKRPTEKTVSLDELTIVKNDELEEMVAVESMVSKANEQFAELIQHLTLRIDHLVPTKVYQKNNPLGVDVICNAFTDATATLSIDLKAKLVMFKIFDNIMMSKLGKLFEALNQTLIDANILPSLKSELRQAKRPIISPSTTTNSADHFGQGLTAELQGNMAGGLQSYDEQTNQVLHQLRNLLGSQRSSSQSMPGEEINSKDLIKILSLAQQQNTAAANSAQPANLRGFLTELLRNETQTAAAINQVDDDVINLVSMMFEFILDDRNLAAPMKVLIGRLQIPMVKVAIADKTFFSKGGHPARRLLNEMAMACLGWQEPTDENQRKDTLYAKMEEVVQTILSEFDTDISLFDRLLLDFRSYLDKEKRRASILEQRTIDAEDGKAKSERARAQVDAELNRITVGRDLPLAVTKLLREAWANVMFITSLKQGVDSDEWRSCSLTAQQLVWSVVAPMDKDNRQKLLKLVPELLQKLRTGLESISFSPFETGNLFKQLETVHLERLRGDAKSVAAGAAQPSSGNDDAGNEGEENKSAANNNTGSDSAIRAQQIAVKAASMKAAMADAQMKPSVVAVATQVPTSVVNDIADNQSPVADSTEPAASANEAVPAVDATVLPQDTVADIAQGIVAEPVTHTIAADAQHLALVNNITQGTWFEMQGEAGEKYRCRLAAIIRSVGKYIFVNRSGMKVAEESRESLAIALQTKRLTILDDGMLFDRALESVISSLRDQRSLS</sequence>
<dbReference type="AlphaFoldDB" id="A0A266Q2R1"/>
<evidence type="ECO:0000313" key="3">
    <source>
        <dbReference type="Proteomes" id="UP000216101"/>
    </source>
</evidence>
<dbReference type="Proteomes" id="UP000216101">
    <property type="component" value="Unassembled WGS sequence"/>
</dbReference>
<dbReference type="RefSeq" id="WP_094986173.1">
    <property type="nucleotide sequence ID" value="NZ_NHNI01000003.1"/>
</dbReference>
<comment type="caution">
    <text evidence="2">The sequence shown here is derived from an EMBL/GenBank/DDBJ whole genome shotgun (WGS) entry which is preliminary data.</text>
</comment>
<proteinExistence type="predicted"/>
<keyword evidence="3" id="KW-1185">Reference proteome</keyword>
<evidence type="ECO:0000313" key="2">
    <source>
        <dbReference type="EMBL" id="OZY83906.1"/>
    </source>
</evidence>
<accession>A0A266Q2R1</accession>
<dbReference type="Pfam" id="PF07793">
    <property type="entry name" value="DUF1631"/>
    <property type="match status" value="1"/>
</dbReference>
<gene>
    <name evidence="2" type="ORF">CBP51_19055</name>
</gene>